<evidence type="ECO:0000259" key="2">
    <source>
        <dbReference type="Pfam" id="PF07584"/>
    </source>
</evidence>
<keyword evidence="1" id="KW-1133">Transmembrane helix</keyword>
<feature type="domain" description="Aerotolerance regulator N-terminal" evidence="2">
    <location>
        <begin position="4"/>
        <end position="72"/>
    </location>
</feature>
<dbReference type="InterPro" id="IPR024163">
    <property type="entry name" value="Aerotolerance_reg_N"/>
</dbReference>
<organism evidence="3 4">
    <name type="scientific">Massilia glaciei</name>
    <dbReference type="NCBI Taxonomy" id="1524097"/>
    <lineage>
        <taxon>Bacteria</taxon>
        <taxon>Pseudomonadati</taxon>
        <taxon>Pseudomonadota</taxon>
        <taxon>Betaproteobacteria</taxon>
        <taxon>Burkholderiales</taxon>
        <taxon>Oxalobacteraceae</taxon>
        <taxon>Telluria group</taxon>
        <taxon>Massilia</taxon>
    </lineage>
</organism>
<feature type="transmembrane region" description="Helical" evidence="1">
    <location>
        <begin position="47"/>
        <end position="71"/>
    </location>
</feature>
<dbReference type="Pfam" id="PF07584">
    <property type="entry name" value="BatA"/>
    <property type="match status" value="1"/>
</dbReference>
<evidence type="ECO:0000313" key="4">
    <source>
        <dbReference type="Proteomes" id="UP000241421"/>
    </source>
</evidence>
<reference evidence="3 4" key="1">
    <citation type="submission" date="2018-04" db="EMBL/GenBank/DDBJ databases">
        <title>Massilia violaceinigra sp. nov., a novel purple-pigmented bacterium isolated from Tianshan glacier, Xinjiang, China.</title>
        <authorList>
            <person name="Wang H."/>
        </authorList>
    </citation>
    <scope>NUCLEOTIDE SEQUENCE [LARGE SCALE GENOMIC DNA]</scope>
    <source>
        <strain evidence="3 4">B448-2</strain>
    </source>
</reference>
<dbReference type="RefSeq" id="WP_106758125.1">
    <property type="nucleotide sequence ID" value="NZ_PXWF02000237.1"/>
</dbReference>
<protein>
    <recommendedName>
        <fullName evidence="2">Aerotolerance regulator N-terminal domain-containing protein</fullName>
    </recommendedName>
</protein>
<keyword evidence="1" id="KW-0812">Transmembrane</keyword>
<proteinExistence type="predicted"/>
<dbReference type="AlphaFoldDB" id="A0A2U2HJG8"/>
<keyword evidence="1" id="KW-0472">Membrane</keyword>
<dbReference type="OrthoDB" id="8771938at2"/>
<dbReference type="Proteomes" id="UP000241421">
    <property type="component" value="Unassembled WGS sequence"/>
</dbReference>
<evidence type="ECO:0000256" key="1">
    <source>
        <dbReference type="SAM" id="Phobius"/>
    </source>
</evidence>
<gene>
    <name evidence="3" type="ORF">C7C56_014685</name>
</gene>
<dbReference type="EMBL" id="PXWF02000237">
    <property type="protein sequence ID" value="PWF47592.1"/>
    <property type="molecule type" value="Genomic_DNA"/>
</dbReference>
<comment type="caution">
    <text evidence="3">The sequence shown here is derived from an EMBL/GenBank/DDBJ whole genome shotgun (WGS) entry which is preliminary data.</text>
</comment>
<evidence type="ECO:0000313" key="3">
    <source>
        <dbReference type="EMBL" id="PWF47592.1"/>
    </source>
</evidence>
<accession>A0A2U2HJG8</accession>
<sequence length="325" mass="36479">MSSLWWWALALLTLPIWWHRQKRERLKAEPLATARFLPRANPQQQRVWAWVDRALLLARCLLLACAIAWLADLVLPWRGDTVLVGAGVDPAWAERQIADAGFKKAARIDLPAGDALAWLRVHEREWHDDARLLVVASQPMQAVVPRFRHRVELRSMALPPARSEHRVAIVSERAEQWRAMFAALDGPRRYLIETTPSPKTELVIWDVAQAPPVDLRAPLWWVGDTAAFPELGKAASVDGLRYADSARGRLWSAAPPMDAGAARSQFETWQRLHYPPVPFTAPSQVFAADPSSPITSGSGALRHFLGLALLALFALERTLTHARRN</sequence>
<name>A0A2U2HJG8_9BURK</name>
<keyword evidence="4" id="KW-1185">Reference proteome</keyword>